<dbReference type="Proteomes" id="UP001596107">
    <property type="component" value="Unassembled WGS sequence"/>
</dbReference>
<dbReference type="SUPFAM" id="SSF53822">
    <property type="entry name" value="Periplasmic binding protein-like I"/>
    <property type="match status" value="1"/>
</dbReference>
<evidence type="ECO:0000259" key="4">
    <source>
        <dbReference type="PROSITE" id="PS50932"/>
    </source>
</evidence>
<dbReference type="PANTHER" id="PTHR30146">
    <property type="entry name" value="LACI-RELATED TRANSCRIPTIONAL REPRESSOR"/>
    <property type="match status" value="1"/>
</dbReference>
<accession>A0ABW0T9P8</accession>
<evidence type="ECO:0000313" key="6">
    <source>
        <dbReference type="Proteomes" id="UP001596107"/>
    </source>
</evidence>
<dbReference type="PROSITE" id="PS50932">
    <property type="entry name" value="HTH_LACI_2"/>
    <property type="match status" value="1"/>
</dbReference>
<protein>
    <submittedName>
        <fullName evidence="5">LacI family DNA-binding transcriptional regulator</fullName>
    </submittedName>
</protein>
<evidence type="ECO:0000256" key="2">
    <source>
        <dbReference type="ARBA" id="ARBA00023125"/>
    </source>
</evidence>
<dbReference type="Pfam" id="PF13377">
    <property type="entry name" value="Peripla_BP_3"/>
    <property type="match status" value="1"/>
</dbReference>
<keyword evidence="6" id="KW-1185">Reference proteome</keyword>
<keyword evidence="1" id="KW-0805">Transcription regulation</keyword>
<dbReference type="CDD" id="cd20010">
    <property type="entry name" value="PBP1_AglR-like"/>
    <property type="match status" value="1"/>
</dbReference>
<organism evidence="5 6">
    <name type="scientific">Nitratireductor kimnyeongensis</name>
    <dbReference type="NCBI Taxonomy" id="430679"/>
    <lineage>
        <taxon>Bacteria</taxon>
        <taxon>Pseudomonadati</taxon>
        <taxon>Pseudomonadota</taxon>
        <taxon>Alphaproteobacteria</taxon>
        <taxon>Hyphomicrobiales</taxon>
        <taxon>Phyllobacteriaceae</taxon>
        <taxon>Nitratireductor</taxon>
    </lineage>
</organism>
<dbReference type="Gene3D" id="3.40.50.2300">
    <property type="match status" value="2"/>
</dbReference>
<dbReference type="PANTHER" id="PTHR30146:SF109">
    <property type="entry name" value="HTH-TYPE TRANSCRIPTIONAL REGULATOR GALS"/>
    <property type="match status" value="1"/>
</dbReference>
<sequence length="356" mass="38991">MTARKAINLKMLSETLGLSQTTVSRALNGFPEVAEKTRARVVEAAERLNYRPSPSAASLATGKSRMIGHVVSLSEHIMINPHFADFIAGAGEIYGENGYDILLRLASLEEQERIYRDLVDDQRVDGVVVHGPLTGDSRIGILNALGVPFVVHGRSDEEGADYCWMDVNNRRAFHRATKFLLDLGHQRIALINGLETMNFADRRRQGYESALEEAGIALDARLLHSSDMVEPYGYHATRTLMDLPEPPTAIVVASVLPAMGVTRALADLGLRAGADVSVIAFDDCLSFLQSGSKSGFGGRVPDIPYFTAVRSSIREAGKRVAQMLLERIDKPHGPLQSELWEADFVIGQTTAPPRQR</sequence>
<dbReference type="GO" id="GO:0003677">
    <property type="term" value="F:DNA binding"/>
    <property type="evidence" value="ECO:0007669"/>
    <property type="project" value="UniProtKB-KW"/>
</dbReference>
<gene>
    <name evidence="5" type="ORF">ACFPOD_09330</name>
</gene>
<keyword evidence="2 5" id="KW-0238">DNA-binding</keyword>
<dbReference type="InterPro" id="IPR046335">
    <property type="entry name" value="LacI/GalR-like_sensor"/>
</dbReference>
<dbReference type="InterPro" id="IPR010982">
    <property type="entry name" value="Lambda_DNA-bd_dom_sf"/>
</dbReference>
<dbReference type="SMART" id="SM00354">
    <property type="entry name" value="HTH_LACI"/>
    <property type="match status" value="1"/>
</dbReference>
<evidence type="ECO:0000256" key="1">
    <source>
        <dbReference type="ARBA" id="ARBA00023015"/>
    </source>
</evidence>
<dbReference type="SUPFAM" id="SSF47413">
    <property type="entry name" value="lambda repressor-like DNA-binding domains"/>
    <property type="match status" value="1"/>
</dbReference>
<dbReference type="CDD" id="cd01392">
    <property type="entry name" value="HTH_LacI"/>
    <property type="match status" value="1"/>
</dbReference>
<dbReference type="EMBL" id="JBHSNB010000002">
    <property type="protein sequence ID" value="MFC5585314.1"/>
    <property type="molecule type" value="Genomic_DNA"/>
</dbReference>
<dbReference type="Pfam" id="PF00356">
    <property type="entry name" value="LacI"/>
    <property type="match status" value="1"/>
</dbReference>
<proteinExistence type="predicted"/>
<dbReference type="InterPro" id="IPR000843">
    <property type="entry name" value="HTH_LacI"/>
</dbReference>
<evidence type="ECO:0000313" key="5">
    <source>
        <dbReference type="EMBL" id="MFC5585314.1"/>
    </source>
</evidence>
<evidence type="ECO:0000256" key="3">
    <source>
        <dbReference type="ARBA" id="ARBA00023163"/>
    </source>
</evidence>
<reference evidence="6" key="1">
    <citation type="journal article" date="2019" name="Int. J. Syst. Evol. Microbiol.">
        <title>The Global Catalogue of Microorganisms (GCM) 10K type strain sequencing project: providing services to taxonomists for standard genome sequencing and annotation.</title>
        <authorList>
            <consortium name="The Broad Institute Genomics Platform"/>
            <consortium name="The Broad Institute Genome Sequencing Center for Infectious Disease"/>
            <person name="Wu L."/>
            <person name="Ma J."/>
        </authorList>
    </citation>
    <scope>NUCLEOTIDE SEQUENCE [LARGE SCALE GENOMIC DNA]</scope>
    <source>
        <strain evidence="6">JCM 3366</strain>
    </source>
</reference>
<dbReference type="Gene3D" id="1.10.260.40">
    <property type="entry name" value="lambda repressor-like DNA-binding domains"/>
    <property type="match status" value="1"/>
</dbReference>
<keyword evidence="3" id="KW-0804">Transcription</keyword>
<feature type="domain" description="HTH lacI-type" evidence="4">
    <location>
        <begin position="7"/>
        <end position="61"/>
    </location>
</feature>
<dbReference type="InterPro" id="IPR028082">
    <property type="entry name" value="Peripla_BP_I"/>
</dbReference>
<dbReference type="RefSeq" id="WP_223021360.1">
    <property type="nucleotide sequence ID" value="NZ_CP078143.1"/>
</dbReference>
<name>A0ABW0T9P8_9HYPH</name>
<comment type="caution">
    <text evidence="5">The sequence shown here is derived from an EMBL/GenBank/DDBJ whole genome shotgun (WGS) entry which is preliminary data.</text>
</comment>